<feature type="transmembrane region" description="Helical" evidence="2">
    <location>
        <begin position="27"/>
        <end position="50"/>
    </location>
</feature>
<dbReference type="EMBL" id="FMBM01000001">
    <property type="protein sequence ID" value="SCC79545.1"/>
    <property type="molecule type" value="Genomic_DNA"/>
</dbReference>
<dbReference type="SUPFAM" id="SSF103481">
    <property type="entry name" value="Multidrug resistance efflux transporter EmrE"/>
    <property type="match status" value="2"/>
</dbReference>
<dbReference type="InterPro" id="IPR037185">
    <property type="entry name" value="EmrE-like"/>
</dbReference>
<dbReference type="RefSeq" id="WP_074443806.1">
    <property type="nucleotide sequence ID" value="NZ_FMBM01000001.1"/>
</dbReference>
<organism evidence="4 6">
    <name type="scientific">Saliniramus fredricksonii</name>
    <dbReference type="NCBI Taxonomy" id="1653334"/>
    <lineage>
        <taxon>Bacteria</taxon>
        <taxon>Pseudomonadati</taxon>
        <taxon>Pseudomonadota</taxon>
        <taxon>Alphaproteobacteria</taxon>
        <taxon>Hyphomicrobiales</taxon>
        <taxon>Salinarimonadaceae</taxon>
        <taxon>Saliniramus</taxon>
    </lineage>
</organism>
<evidence type="ECO:0000256" key="2">
    <source>
        <dbReference type="SAM" id="Phobius"/>
    </source>
</evidence>
<feature type="transmembrane region" description="Helical" evidence="2">
    <location>
        <begin position="259"/>
        <end position="278"/>
    </location>
</feature>
<feature type="transmembrane region" description="Helical" evidence="2">
    <location>
        <begin position="146"/>
        <end position="165"/>
    </location>
</feature>
<dbReference type="EMBL" id="LJSX01000013">
    <property type="protein sequence ID" value="KPQ10750.1"/>
    <property type="molecule type" value="Genomic_DNA"/>
</dbReference>
<evidence type="ECO:0000256" key="1">
    <source>
        <dbReference type="SAM" id="MobiDB-lite"/>
    </source>
</evidence>
<reference evidence="5 7" key="2">
    <citation type="submission" date="2016-08" db="EMBL/GenBank/DDBJ databases">
        <authorList>
            <person name="Varghese N."/>
            <person name="Submissions Spin"/>
        </authorList>
    </citation>
    <scope>NUCLEOTIDE SEQUENCE [LARGE SCALE GENOMIC DNA]</scope>
    <source>
        <strain evidence="5 7">HL-109</strain>
    </source>
</reference>
<feature type="transmembrane region" description="Helical" evidence="2">
    <location>
        <begin position="62"/>
        <end position="79"/>
    </location>
</feature>
<dbReference type="Pfam" id="PF00892">
    <property type="entry name" value="EamA"/>
    <property type="match status" value="2"/>
</dbReference>
<feature type="transmembrane region" description="Helical" evidence="2">
    <location>
        <begin position="120"/>
        <end position="139"/>
    </location>
</feature>
<dbReference type="PANTHER" id="PTHR22911:SF103">
    <property type="entry name" value="BLR2811 PROTEIN"/>
    <property type="match status" value="1"/>
</dbReference>
<protein>
    <submittedName>
        <fullName evidence="5">Permease of the drug/metabolite transporter (DMT) superfamily</fullName>
    </submittedName>
    <submittedName>
        <fullName evidence="4">Permeases of the drug/metabolite transporter (DMT) superfamily</fullName>
    </submittedName>
</protein>
<evidence type="ECO:0000313" key="7">
    <source>
        <dbReference type="Proteomes" id="UP000182800"/>
    </source>
</evidence>
<dbReference type="Proteomes" id="UP000182800">
    <property type="component" value="Unassembled WGS sequence"/>
</dbReference>
<name>A0A0P7Y9I4_9HYPH</name>
<accession>A0A0P7Y9I4</accession>
<proteinExistence type="predicted"/>
<evidence type="ECO:0000313" key="6">
    <source>
        <dbReference type="Proteomes" id="UP000050497"/>
    </source>
</evidence>
<sequence>MDEPARHPASSGNLDAPASPEERRSRLIAIALMSGALACFSCLDATAKWLASQGVDPLQTVWARYTVSVVLVSFFVNHWTSPGVLRTSRPVLQVARSILLMASTILNFIALQYLQLAETISILFATPFLVALLAGPILGEWAGPRRMIAIGVGFLGVLVVTRPGFGGMHPAAFLSVAGAICYALYGISTRLLAATDSSRTTMVYSGLAGVALMTPILPFVWQMPDEPLIWFLLCAVGFYGGFGHWLLILAHARAPAPILAPFIYSQLLWMLLLGYFVFGDWPDPWTLVGASIVIASGLYLLYRERLRRTG</sequence>
<dbReference type="GO" id="GO:0016020">
    <property type="term" value="C:membrane"/>
    <property type="evidence" value="ECO:0007669"/>
    <property type="project" value="InterPro"/>
</dbReference>
<feature type="region of interest" description="Disordered" evidence="1">
    <location>
        <begin position="1"/>
        <end position="20"/>
    </location>
</feature>
<dbReference type="STRING" id="1653334.GA0071312_0968"/>
<comment type="caution">
    <text evidence="4">The sequence shown here is derived from an EMBL/GenBank/DDBJ whole genome shotgun (WGS) entry which is preliminary data.</text>
</comment>
<feature type="domain" description="EamA" evidence="3">
    <location>
        <begin position="28"/>
        <end position="161"/>
    </location>
</feature>
<keyword evidence="2" id="KW-1133">Transmembrane helix</keyword>
<dbReference type="Proteomes" id="UP000050497">
    <property type="component" value="Unassembled WGS sequence"/>
</dbReference>
<dbReference type="PATRIC" id="fig|1653334.4.peg.3080"/>
<feature type="transmembrane region" description="Helical" evidence="2">
    <location>
        <begin position="284"/>
        <end position="302"/>
    </location>
</feature>
<gene>
    <name evidence="5" type="ORF">GA0071312_0968</name>
    <name evidence="4" type="ORF">HLUCCO17_09850</name>
</gene>
<dbReference type="PANTHER" id="PTHR22911">
    <property type="entry name" value="ACYL-MALONYL CONDENSING ENZYME-RELATED"/>
    <property type="match status" value="1"/>
</dbReference>
<dbReference type="OrthoDB" id="9815809at2"/>
<evidence type="ECO:0000259" key="3">
    <source>
        <dbReference type="Pfam" id="PF00892"/>
    </source>
</evidence>
<feature type="transmembrane region" description="Helical" evidence="2">
    <location>
        <begin position="171"/>
        <end position="193"/>
    </location>
</feature>
<feature type="transmembrane region" description="Helical" evidence="2">
    <location>
        <begin position="227"/>
        <end position="247"/>
    </location>
</feature>
<feature type="transmembrane region" description="Helical" evidence="2">
    <location>
        <begin position="202"/>
        <end position="221"/>
    </location>
</feature>
<dbReference type="InterPro" id="IPR000620">
    <property type="entry name" value="EamA_dom"/>
</dbReference>
<feature type="domain" description="EamA" evidence="3">
    <location>
        <begin position="171"/>
        <end position="297"/>
    </location>
</feature>
<evidence type="ECO:0000313" key="4">
    <source>
        <dbReference type="EMBL" id="KPQ10750.1"/>
    </source>
</evidence>
<feature type="transmembrane region" description="Helical" evidence="2">
    <location>
        <begin position="91"/>
        <end position="114"/>
    </location>
</feature>
<keyword evidence="2" id="KW-0812">Transmembrane</keyword>
<reference evidence="4 6" key="1">
    <citation type="submission" date="2015-09" db="EMBL/GenBank/DDBJ databases">
        <title>Identification and resolution of microdiversity through metagenomic sequencing of parallel consortia.</title>
        <authorList>
            <person name="Nelson W.C."/>
            <person name="Romine M.F."/>
            <person name="Lindemann S.R."/>
        </authorList>
    </citation>
    <scope>NUCLEOTIDE SEQUENCE [LARGE SCALE GENOMIC DNA]</scope>
    <source>
        <strain evidence="4">HL-109</strain>
    </source>
</reference>
<dbReference type="AlphaFoldDB" id="A0A0P7Y9I4"/>
<evidence type="ECO:0000313" key="5">
    <source>
        <dbReference type="EMBL" id="SCC79545.1"/>
    </source>
</evidence>
<keyword evidence="2" id="KW-0472">Membrane</keyword>
<keyword evidence="7" id="KW-1185">Reference proteome</keyword>